<reference evidence="4 5" key="1">
    <citation type="submission" date="2018-11" db="EMBL/GenBank/DDBJ databases">
        <title>Sequencing the genomes of 1000 actinobacteria strains.</title>
        <authorList>
            <person name="Klenk H.-P."/>
        </authorList>
    </citation>
    <scope>NUCLEOTIDE SEQUENCE [LARGE SCALE GENOMIC DNA]</scope>
    <source>
        <strain evidence="4 5">DSM 9580</strain>
    </source>
</reference>
<comment type="caution">
    <text evidence="4">The sequence shown here is derived from an EMBL/GenBank/DDBJ whole genome shotgun (WGS) entry which is preliminary data.</text>
</comment>
<dbReference type="InterPro" id="IPR001647">
    <property type="entry name" value="HTH_TetR"/>
</dbReference>
<evidence type="ECO:0000256" key="1">
    <source>
        <dbReference type="ARBA" id="ARBA00023125"/>
    </source>
</evidence>
<name>A0A3N2AQ54_9MICO</name>
<gene>
    <name evidence="4" type="ORF">EDD26_0193</name>
</gene>
<sequence length="198" mass="21726">MARKSAVERRGELIEAGLQVIAREGMHGATVRAVVAEAGVPLATFHYIFSSRDEMIGEAYAYVALRPGEDPTAIVPDGAPLDEAVQAVMTLWFDRFIEHPEYELAIMEIMAYCSRTPALAHLPGEVQERYLEVLVAAIDTLRSRYRLAGGMGARELAELVLHMTDGLTYAWLRTRDTDASRRVIQAAVPVLVTALGTA</sequence>
<protein>
    <submittedName>
        <fullName evidence="4">TetR family transcriptional regulator</fullName>
    </submittedName>
</protein>
<organism evidence="4 5">
    <name type="scientific">Agrococcus jenensis</name>
    <dbReference type="NCBI Taxonomy" id="46353"/>
    <lineage>
        <taxon>Bacteria</taxon>
        <taxon>Bacillati</taxon>
        <taxon>Actinomycetota</taxon>
        <taxon>Actinomycetes</taxon>
        <taxon>Micrococcales</taxon>
        <taxon>Microbacteriaceae</taxon>
        <taxon>Agrococcus</taxon>
    </lineage>
</organism>
<accession>A0A3N2AQ54</accession>
<evidence type="ECO:0000313" key="4">
    <source>
        <dbReference type="EMBL" id="ROR64842.1"/>
    </source>
</evidence>
<keyword evidence="1 2" id="KW-0238">DNA-binding</keyword>
<dbReference type="GO" id="GO:0003700">
    <property type="term" value="F:DNA-binding transcription factor activity"/>
    <property type="evidence" value="ECO:0007669"/>
    <property type="project" value="TreeGrafter"/>
</dbReference>
<dbReference type="AlphaFoldDB" id="A0A3N2AQ54"/>
<dbReference type="InterPro" id="IPR036271">
    <property type="entry name" value="Tet_transcr_reg_TetR-rel_C_sf"/>
</dbReference>
<dbReference type="Gene3D" id="1.10.357.10">
    <property type="entry name" value="Tetracycline Repressor, domain 2"/>
    <property type="match status" value="1"/>
</dbReference>
<evidence type="ECO:0000256" key="2">
    <source>
        <dbReference type="PROSITE-ProRule" id="PRU00335"/>
    </source>
</evidence>
<dbReference type="Pfam" id="PF00440">
    <property type="entry name" value="TetR_N"/>
    <property type="match status" value="1"/>
</dbReference>
<dbReference type="SUPFAM" id="SSF46689">
    <property type="entry name" value="Homeodomain-like"/>
    <property type="match status" value="1"/>
</dbReference>
<feature type="DNA-binding region" description="H-T-H motif" evidence="2">
    <location>
        <begin position="30"/>
        <end position="49"/>
    </location>
</feature>
<dbReference type="EMBL" id="RKHJ01000001">
    <property type="protein sequence ID" value="ROR64842.1"/>
    <property type="molecule type" value="Genomic_DNA"/>
</dbReference>
<dbReference type="PANTHER" id="PTHR30055:SF231">
    <property type="entry name" value="TRANSCRIPTIONAL REGULATORY PROTEIN (PROBABLY DEOR-FAMILY)-RELATED"/>
    <property type="match status" value="1"/>
</dbReference>
<dbReference type="Proteomes" id="UP000275456">
    <property type="component" value="Unassembled WGS sequence"/>
</dbReference>
<dbReference type="InterPro" id="IPR009057">
    <property type="entry name" value="Homeodomain-like_sf"/>
</dbReference>
<dbReference type="RefSeq" id="WP_123696001.1">
    <property type="nucleotide sequence ID" value="NZ_RKHJ01000001.1"/>
</dbReference>
<dbReference type="PROSITE" id="PS50977">
    <property type="entry name" value="HTH_TETR_2"/>
    <property type="match status" value="1"/>
</dbReference>
<feature type="domain" description="HTH tetR-type" evidence="3">
    <location>
        <begin position="7"/>
        <end position="67"/>
    </location>
</feature>
<dbReference type="InterPro" id="IPR050109">
    <property type="entry name" value="HTH-type_TetR-like_transc_reg"/>
</dbReference>
<dbReference type="SUPFAM" id="SSF48498">
    <property type="entry name" value="Tetracyclin repressor-like, C-terminal domain"/>
    <property type="match status" value="1"/>
</dbReference>
<dbReference type="OrthoDB" id="5242433at2"/>
<evidence type="ECO:0000313" key="5">
    <source>
        <dbReference type="Proteomes" id="UP000275456"/>
    </source>
</evidence>
<keyword evidence="5" id="KW-1185">Reference proteome</keyword>
<dbReference type="PANTHER" id="PTHR30055">
    <property type="entry name" value="HTH-TYPE TRANSCRIPTIONAL REGULATOR RUTR"/>
    <property type="match status" value="1"/>
</dbReference>
<proteinExistence type="predicted"/>
<evidence type="ECO:0000259" key="3">
    <source>
        <dbReference type="PROSITE" id="PS50977"/>
    </source>
</evidence>
<dbReference type="GO" id="GO:0000976">
    <property type="term" value="F:transcription cis-regulatory region binding"/>
    <property type="evidence" value="ECO:0007669"/>
    <property type="project" value="TreeGrafter"/>
</dbReference>